<name>A0A849BLZ0_9ACTN</name>
<dbReference type="GO" id="GO:0005975">
    <property type="term" value="P:carbohydrate metabolic process"/>
    <property type="evidence" value="ECO:0007669"/>
    <property type="project" value="InterPro"/>
</dbReference>
<accession>A0A849BLZ0</accession>
<dbReference type="InterPro" id="IPR012341">
    <property type="entry name" value="6hp_glycosidase-like_sf"/>
</dbReference>
<evidence type="ECO:0000256" key="1">
    <source>
        <dbReference type="SAM" id="SignalP"/>
    </source>
</evidence>
<keyword evidence="1" id="KW-0732">Signal</keyword>
<dbReference type="Gene3D" id="1.50.10.10">
    <property type="match status" value="1"/>
</dbReference>
<reference evidence="2 3" key="1">
    <citation type="submission" date="2020-05" db="EMBL/GenBank/DDBJ databases">
        <title>MicrobeNet Type strains.</title>
        <authorList>
            <person name="Nicholson A.C."/>
        </authorList>
    </citation>
    <scope>NUCLEOTIDE SEQUENCE [LARGE SCALE GENOMIC DNA]</scope>
    <source>
        <strain evidence="2 3">JCM 14547</strain>
    </source>
</reference>
<organism evidence="2 3">
    <name type="scientific">Pseudokineococcus marinus</name>
    <dbReference type="NCBI Taxonomy" id="351215"/>
    <lineage>
        <taxon>Bacteria</taxon>
        <taxon>Bacillati</taxon>
        <taxon>Actinomycetota</taxon>
        <taxon>Actinomycetes</taxon>
        <taxon>Kineosporiales</taxon>
        <taxon>Kineosporiaceae</taxon>
        <taxon>Pseudokineococcus</taxon>
    </lineage>
</organism>
<dbReference type="SUPFAM" id="SSF48208">
    <property type="entry name" value="Six-hairpin glycosidases"/>
    <property type="match status" value="1"/>
</dbReference>
<dbReference type="RefSeq" id="WP_171201931.1">
    <property type="nucleotide sequence ID" value="NZ_BAAANP010000011.1"/>
</dbReference>
<comment type="caution">
    <text evidence="2">The sequence shown here is derived from an EMBL/GenBank/DDBJ whole genome shotgun (WGS) entry which is preliminary data.</text>
</comment>
<evidence type="ECO:0000313" key="2">
    <source>
        <dbReference type="EMBL" id="NNH22077.1"/>
    </source>
</evidence>
<keyword evidence="3" id="KW-1185">Reference proteome</keyword>
<gene>
    <name evidence="2" type="ORF">HLB09_03025</name>
</gene>
<dbReference type="InterPro" id="IPR006311">
    <property type="entry name" value="TAT_signal"/>
</dbReference>
<feature type="chain" id="PRO_5032309207" evidence="1">
    <location>
        <begin position="47"/>
        <end position="429"/>
    </location>
</feature>
<dbReference type="EMBL" id="JABEMA010000019">
    <property type="protein sequence ID" value="NNH22077.1"/>
    <property type="molecule type" value="Genomic_DNA"/>
</dbReference>
<dbReference type="Proteomes" id="UP000555552">
    <property type="component" value="Unassembled WGS sequence"/>
</dbReference>
<dbReference type="AlphaFoldDB" id="A0A849BLZ0"/>
<dbReference type="InterPro" id="IPR008928">
    <property type="entry name" value="6-hairpin_glycosidase_sf"/>
</dbReference>
<dbReference type="PROSITE" id="PS51318">
    <property type="entry name" value="TAT"/>
    <property type="match status" value="1"/>
</dbReference>
<protein>
    <submittedName>
        <fullName evidence="2">Uncharacterized protein</fullName>
    </submittedName>
</protein>
<evidence type="ECO:0000313" key="3">
    <source>
        <dbReference type="Proteomes" id="UP000555552"/>
    </source>
</evidence>
<feature type="signal peptide" evidence="1">
    <location>
        <begin position="1"/>
        <end position="46"/>
    </location>
</feature>
<proteinExistence type="predicted"/>
<sequence>MPVSPRPSSRRTTGSGAPLSRRGVLLGALGGAGAAAALAGAAPATAAPARSYAGATTSSVAGAFAFLAEKLDQYGSGDELRVPRSYTGGFFQTPTFDFVSSFAYDDALMIMAWLASGSADHRGRAVLLGDALLYAQANDPIGDGRTRASYQPNPFITGDGTPYIGSPAAYSGNQAWVGMAMCHLHAATGEQRFLDGALRLATWLQENTEDLARAPYGYTGGRSADDVPFTFKATEHNIDISAFFTMLATLTGDAVWTARADVARSFLVAMQAEDGHLWTGTNPDGTTTNYYPIPADGQTWAYLATLDDRYGPAVQWVLDNLMATDGRYEGSSFSNADVTKVWFEGTAQLALALQERGAARDDVRQRRLLAEIVEAQASIPTGDGRGVVSASSDGLDSGFGDLYYASLHTGATAWYLLAAQRANPFQLGF</sequence>